<keyword evidence="1" id="KW-0472">Membrane</keyword>
<keyword evidence="1" id="KW-1133">Transmembrane helix</keyword>
<reference evidence="2 3" key="1">
    <citation type="submission" date="2020-11" db="EMBL/GenBank/DDBJ databases">
        <title>Erythrobacter sediminis sp. nov., a marine bacterium from a tidal flat of Garorim Bay.</title>
        <authorList>
            <person name="Kim D."/>
            <person name="Yoo Y."/>
            <person name="Kim J.-J."/>
        </authorList>
    </citation>
    <scope>NUCLEOTIDE SEQUENCE [LARGE SCALE GENOMIC DNA]</scope>
    <source>
        <strain evidence="2 3">JGD-13</strain>
    </source>
</reference>
<feature type="transmembrane region" description="Helical" evidence="1">
    <location>
        <begin position="109"/>
        <end position="134"/>
    </location>
</feature>
<feature type="transmembrane region" description="Helical" evidence="1">
    <location>
        <begin position="333"/>
        <end position="353"/>
    </location>
</feature>
<evidence type="ECO:0008006" key="4">
    <source>
        <dbReference type="Google" id="ProtNLM"/>
    </source>
</evidence>
<feature type="transmembrane region" description="Helical" evidence="1">
    <location>
        <begin position="166"/>
        <end position="187"/>
    </location>
</feature>
<feature type="transmembrane region" description="Helical" evidence="1">
    <location>
        <begin position="218"/>
        <end position="237"/>
    </location>
</feature>
<dbReference type="EMBL" id="JAEANY010000002">
    <property type="protein sequence ID" value="MBH5322642.1"/>
    <property type="molecule type" value="Genomic_DNA"/>
</dbReference>
<feature type="transmembrane region" description="Helical" evidence="1">
    <location>
        <begin position="249"/>
        <end position="266"/>
    </location>
</feature>
<evidence type="ECO:0000313" key="2">
    <source>
        <dbReference type="EMBL" id="MBH5322642.1"/>
    </source>
</evidence>
<organism evidence="2 3">
    <name type="scientific">Aurantiacibacter sediminis</name>
    <dbReference type="NCBI Taxonomy" id="2793064"/>
    <lineage>
        <taxon>Bacteria</taxon>
        <taxon>Pseudomonadati</taxon>
        <taxon>Pseudomonadota</taxon>
        <taxon>Alphaproteobacteria</taxon>
        <taxon>Sphingomonadales</taxon>
        <taxon>Erythrobacteraceae</taxon>
        <taxon>Aurantiacibacter</taxon>
    </lineage>
</organism>
<dbReference type="Proteomes" id="UP000602442">
    <property type="component" value="Unassembled WGS sequence"/>
</dbReference>
<gene>
    <name evidence="2" type="ORF">I5L03_08595</name>
</gene>
<protein>
    <recommendedName>
        <fullName evidence="4">Beta-carotene 15,15'-monooxygenase</fullName>
    </recommendedName>
</protein>
<accession>A0ABS0N3V6</accession>
<keyword evidence="3" id="KW-1185">Reference proteome</keyword>
<keyword evidence="1" id="KW-0812">Transmembrane</keyword>
<evidence type="ECO:0000256" key="1">
    <source>
        <dbReference type="SAM" id="Phobius"/>
    </source>
</evidence>
<feature type="transmembrane region" description="Helical" evidence="1">
    <location>
        <begin position="69"/>
        <end position="89"/>
    </location>
</feature>
<name>A0ABS0N3V6_9SPHN</name>
<proteinExistence type="predicted"/>
<evidence type="ECO:0000313" key="3">
    <source>
        <dbReference type="Proteomes" id="UP000602442"/>
    </source>
</evidence>
<sequence>MASRPIDDAAENQVSANATLAQLSDPKRAIASPWADALLLWGAPLAVLALLAVWLKGTEFALGASSSEVTVYAFFFATLITYGHLVAVVPRAYLNQDVFSANRFRLTVVPVVLLTALAISPTVFIIAGVVAFFWDVHHSAMQTFGIARIYDFKAGNGSNYLRRTDLLLNWLLYVGPIFVGASFLIHANQFSGLSETPLAVLATAPGYLETGHGPLRNIALSTWAIGIVWATVNYSRAKDAGYSIPPQKVGLIASTGVVTFLAWGFLPPLIAFATINIHHAVQYYVIVWVQEGKRITAFTRLSTRAAFAVFLLFTAFVALGYNFAGKIDSRLALVPFLACSLLHFWYDGFVWSVRKKSV</sequence>
<feature type="transmembrane region" description="Helical" evidence="1">
    <location>
        <begin position="38"/>
        <end position="57"/>
    </location>
</feature>
<dbReference type="RefSeq" id="WP_197921325.1">
    <property type="nucleotide sequence ID" value="NZ_CAWPTA010000007.1"/>
</dbReference>
<feature type="transmembrane region" description="Helical" evidence="1">
    <location>
        <begin position="301"/>
        <end position="321"/>
    </location>
</feature>
<comment type="caution">
    <text evidence="2">The sequence shown here is derived from an EMBL/GenBank/DDBJ whole genome shotgun (WGS) entry which is preliminary data.</text>
</comment>